<name>A0A8H6RJD4_9PEZI</name>
<feature type="transmembrane region" description="Helical" evidence="5">
    <location>
        <begin position="73"/>
        <end position="94"/>
    </location>
</feature>
<dbReference type="Pfam" id="PF07690">
    <property type="entry name" value="MFS_1"/>
    <property type="match status" value="1"/>
</dbReference>
<dbReference type="PANTHER" id="PTHR23502">
    <property type="entry name" value="MAJOR FACILITATOR SUPERFAMILY"/>
    <property type="match status" value="1"/>
</dbReference>
<dbReference type="OrthoDB" id="3936150at2759"/>
<feature type="transmembrane region" description="Helical" evidence="5">
    <location>
        <begin position="384"/>
        <end position="403"/>
    </location>
</feature>
<dbReference type="InterPro" id="IPR036259">
    <property type="entry name" value="MFS_trans_sf"/>
</dbReference>
<feature type="transmembrane region" description="Helical" evidence="5">
    <location>
        <begin position="13"/>
        <end position="31"/>
    </location>
</feature>
<dbReference type="GO" id="GO:0005886">
    <property type="term" value="C:plasma membrane"/>
    <property type="evidence" value="ECO:0007669"/>
    <property type="project" value="TreeGrafter"/>
</dbReference>
<sequence length="425" mass="47531">MQMEEHYGVSQEIGVLGLSIFTLGMALGPLINAPASEYFGRRPIYIVSYALALPMYVGAALSPTVTGFMLSRFFTGIFQSVTIATIGGSIADLYHHHDTGYPMSIFLWAATGGSSLAFLLFSFVAQYRPWPDTMWAIMGVSGGIWVISLFCMGYAGETRHSVILRRRAAKLRKQTGDQSIDVAPEHRRKGLKDILWVTQTRPYRFLATEPVIQFGAIYNGYYYGLSFLLNGAFTLVFGEKGHGLEIYQVGLCFLGIFGGITAGPFINIWQERYYQKRRLQEDGGNIPEARLRMSKVAAIAHPISLFWFAWTTYKSVNPAVPVLATALWGWSFYTLILMTYQYTEDAYKEYSASALAGLGLIRNLAGAGFPLFGNQMFENEGYQWAGSILAFLALVMVPIPFILDKYGKRLRQRSPWAAQHMDDVE</sequence>
<keyword evidence="7" id="KW-1185">Reference proteome</keyword>
<evidence type="ECO:0000256" key="2">
    <source>
        <dbReference type="ARBA" id="ARBA00022692"/>
    </source>
</evidence>
<feature type="transmembrane region" description="Helical" evidence="5">
    <location>
        <begin position="106"/>
        <end position="127"/>
    </location>
</feature>
<feature type="transmembrane region" description="Helical" evidence="5">
    <location>
        <begin position="244"/>
        <end position="269"/>
    </location>
</feature>
<evidence type="ECO:0000313" key="6">
    <source>
        <dbReference type="EMBL" id="KAF7193531.1"/>
    </source>
</evidence>
<feature type="transmembrane region" description="Helical" evidence="5">
    <location>
        <begin position="319"/>
        <end position="340"/>
    </location>
</feature>
<keyword evidence="2 5" id="KW-0812">Transmembrane</keyword>
<dbReference type="SUPFAM" id="SSF103473">
    <property type="entry name" value="MFS general substrate transporter"/>
    <property type="match status" value="1"/>
</dbReference>
<feature type="transmembrane region" description="Helical" evidence="5">
    <location>
        <begin position="133"/>
        <end position="156"/>
    </location>
</feature>
<feature type="transmembrane region" description="Helical" evidence="5">
    <location>
        <begin position="43"/>
        <end position="61"/>
    </location>
</feature>
<evidence type="ECO:0000256" key="5">
    <source>
        <dbReference type="SAM" id="Phobius"/>
    </source>
</evidence>
<dbReference type="AlphaFoldDB" id="A0A8H6RJD4"/>
<dbReference type="EMBL" id="JABCIY010000080">
    <property type="protein sequence ID" value="KAF7193531.1"/>
    <property type="molecule type" value="Genomic_DNA"/>
</dbReference>
<gene>
    <name evidence="6" type="ORF">HII31_05106</name>
</gene>
<dbReference type="Proteomes" id="UP000660729">
    <property type="component" value="Unassembled WGS sequence"/>
</dbReference>
<dbReference type="PANTHER" id="PTHR23502:SF24">
    <property type="entry name" value="TRANSPORTER, PUTATIVE-RELATED"/>
    <property type="match status" value="1"/>
</dbReference>
<evidence type="ECO:0000256" key="3">
    <source>
        <dbReference type="ARBA" id="ARBA00022989"/>
    </source>
</evidence>
<reference evidence="6" key="1">
    <citation type="submission" date="2020-04" db="EMBL/GenBank/DDBJ databases">
        <title>Draft genome resource of the tomato pathogen Pseudocercospora fuligena.</title>
        <authorList>
            <person name="Zaccaron A."/>
        </authorList>
    </citation>
    <scope>NUCLEOTIDE SEQUENCE</scope>
    <source>
        <strain evidence="6">PF001</strain>
    </source>
</reference>
<dbReference type="GO" id="GO:0022857">
    <property type="term" value="F:transmembrane transporter activity"/>
    <property type="evidence" value="ECO:0007669"/>
    <property type="project" value="InterPro"/>
</dbReference>
<comment type="caution">
    <text evidence="6">The sequence shown here is derived from an EMBL/GenBank/DDBJ whole genome shotgun (WGS) entry which is preliminary data.</text>
</comment>
<accession>A0A8H6RJD4</accession>
<organism evidence="6 7">
    <name type="scientific">Pseudocercospora fuligena</name>
    <dbReference type="NCBI Taxonomy" id="685502"/>
    <lineage>
        <taxon>Eukaryota</taxon>
        <taxon>Fungi</taxon>
        <taxon>Dikarya</taxon>
        <taxon>Ascomycota</taxon>
        <taxon>Pezizomycotina</taxon>
        <taxon>Dothideomycetes</taxon>
        <taxon>Dothideomycetidae</taxon>
        <taxon>Mycosphaerellales</taxon>
        <taxon>Mycosphaerellaceae</taxon>
        <taxon>Pseudocercospora</taxon>
    </lineage>
</organism>
<evidence type="ECO:0000313" key="7">
    <source>
        <dbReference type="Proteomes" id="UP000660729"/>
    </source>
</evidence>
<keyword evidence="3 5" id="KW-1133">Transmembrane helix</keyword>
<dbReference type="InterPro" id="IPR011701">
    <property type="entry name" value="MFS"/>
</dbReference>
<evidence type="ECO:0000256" key="1">
    <source>
        <dbReference type="ARBA" id="ARBA00004141"/>
    </source>
</evidence>
<proteinExistence type="predicted"/>
<evidence type="ECO:0000256" key="4">
    <source>
        <dbReference type="ARBA" id="ARBA00023136"/>
    </source>
</evidence>
<comment type="subcellular location">
    <subcellularLocation>
        <location evidence="1">Membrane</location>
        <topology evidence="1">Multi-pass membrane protein</topology>
    </subcellularLocation>
</comment>
<dbReference type="Gene3D" id="1.20.1250.20">
    <property type="entry name" value="MFS general substrate transporter like domains"/>
    <property type="match status" value="1"/>
</dbReference>
<keyword evidence="4 5" id="KW-0472">Membrane</keyword>
<protein>
    <submittedName>
        <fullName evidence="6">Major facilitator superfamily multidrug transporter mdrA</fullName>
    </submittedName>
</protein>
<feature type="transmembrane region" description="Helical" evidence="5">
    <location>
        <begin position="220"/>
        <end position="238"/>
    </location>
</feature>